<evidence type="ECO:0000256" key="5">
    <source>
        <dbReference type="ARBA" id="ARBA00021901"/>
    </source>
</evidence>
<dbReference type="InterPro" id="IPR036188">
    <property type="entry name" value="FAD/NAD-bd_sf"/>
</dbReference>
<dbReference type="InterPro" id="IPR027477">
    <property type="entry name" value="Succ_DH/fumarate_Rdtase_cat_sf"/>
</dbReference>
<evidence type="ECO:0000256" key="9">
    <source>
        <dbReference type="ARBA" id="ARBA00023002"/>
    </source>
</evidence>
<evidence type="ECO:0000256" key="3">
    <source>
        <dbReference type="ARBA" id="ARBA00008562"/>
    </source>
</evidence>
<dbReference type="GO" id="GO:0008734">
    <property type="term" value="F:L-aspartate oxidase activity"/>
    <property type="evidence" value="ECO:0007669"/>
    <property type="project" value="UniProtKB-EC"/>
</dbReference>
<dbReference type="InterPro" id="IPR037099">
    <property type="entry name" value="Fum_R/Succ_DH_flav-like_C_sf"/>
</dbReference>
<dbReference type="PANTHER" id="PTHR42716">
    <property type="entry name" value="L-ASPARTATE OXIDASE"/>
    <property type="match status" value="1"/>
</dbReference>
<feature type="domain" description="Fumarate reductase/succinate dehydrogenase flavoprotein-like C-terminal" evidence="14">
    <location>
        <begin position="408"/>
        <end position="484"/>
    </location>
</feature>
<comment type="pathway">
    <text evidence="2 12">Cofactor biosynthesis; NAD(+) biosynthesis; iminoaspartate from L-aspartate (oxidase route): step 1/1.</text>
</comment>
<dbReference type="Gene3D" id="1.20.58.100">
    <property type="entry name" value="Fumarate reductase/succinate dehydrogenase flavoprotein-like, C-terminal domain"/>
    <property type="match status" value="1"/>
</dbReference>
<evidence type="ECO:0000256" key="10">
    <source>
        <dbReference type="ARBA" id="ARBA00048305"/>
    </source>
</evidence>
<reference evidence="15" key="1">
    <citation type="submission" date="2023-07" db="EMBL/GenBank/DDBJ databases">
        <title>Genomic Encyclopedia of Type Strains, Phase IV (KMG-IV): sequencing the most valuable type-strain genomes for metagenomic binning, comparative biology and taxonomic classification.</title>
        <authorList>
            <person name="Goeker M."/>
        </authorList>
    </citation>
    <scope>NUCLEOTIDE SEQUENCE [LARGE SCALE GENOMIC DNA]</scope>
    <source>
        <strain evidence="15">JSM 076093</strain>
    </source>
</reference>
<comment type="function">
    <text evidence="12">Catalyzes the oxidation of L-aspartate to iminoaspartate.</text>
</comment>
<dbReference type="SUPFAM" id="SSF56425">
    <property type="entry name" value="Succinate dehydrogenase/fumarate reductase flavoprotein, catalytic domain"/>
    <property type="match status" value="1"/>
</dbReference>
<keyword evidence="8 12" id="KW-0274">FAD</keyword>
<dbReference type="RefSeq" id="WP_301551015.1">
    <property type="nucleotide sequence ID" value="NZ_JAQRMZ010000002.1"/>
</dbReference>
<evidence type="ECO:0000256" key="8">
    <source>
        <dbReference type="ARBA" id="ARBA00022827"/>
    </source>
</evidence>
<gene>
    <name evidence="15" type="ORF">QO000_000406</name>
</gene>
<evidence type="ECO:0000256" key="6">
    <source>
        <dbReference type="ARBA" id="ARBA00022630"/>
    </source>
</evidence>
<dbReference type="EC" id="1.4.3.16" evidence="4 11"/>
<dbReference type="NCBIfam" id="TIGR00551">
    <property type="entry name" value="nadB"/>
    <property type="match status" value="1"/>
</dbReference>
<dbReference type="EMBL" id="JAUSWM010000001">
    <property type="protein sequence ID" value="MDQ0481453.1"/>
    <property type="molecule type" value="Genomic_DNA"/>
</dbReference>
<dbReference type="InterPro" id="IPR003953">
    <property type="entry name" value="FAD-dep_OxRdtase_2_FAD-bd"/>
</dbReference>
<organism evidence="15 16">
    <name type="scientific">Guptibacillus hwajinpoensis</name>
    <dbReference type="NCBI Taxonomy" id="208199"/>
    <lineage>
        <taxon>Bacteria</taxon>
        <taxon>Bacillati</taxon>
        <taxon>Bacillota</taxon>
        <taxon>Bacilli</taxon>
        <taxon>Bacillales</taxon>
        <taxon>Guptibacillaceae</taxon>
        <taxon>Guptibacillus</taxon>
    </lineage>
</organism>
<sequence>MDTEVLVIGSGLAGLMAADLLSAEKNVTIITKSALGKSNSRLAQGGIAAVTTSDDRWTHHFFDTIRAGAFHNNEELTELLVRKGPQQIQQLIEMGVRFDRNANGQYERCVEGAHSVPRILHSGGDATGKELVNTLISRVKERCTILENHLAADLLIKENECYGALVMNETGETFAVSAAYTILATGGAGHLYPVTSNDSSVTGDGIAMAYRAGAILSDLEFMQFHPTMFAGAGSNSFLISEAVRGEGGMLLTRDGERLMEGIHDQLELAPRDVVAREIAKEESGVYLDISMIKRFHKRFPTIAKRCYQYGVDLDSGRIPVKAGAHFLMGGVVTDRYGRTSIPGLFALGEVANTGVHGANRLASNSLLEGVVFANESARWIMQSDRKWITYFTVNKRMKVSEYRLSIDRLREVMDRHVGISRSNEGLTTAISQLEWRGKFIETDNKEDVVHFNMLQTAWLMATSAIMRTESRGGHFREDYPYQKQRFKQKRIIRRISQDDWIETEERSRAIFH</sequence>
<evidence type="ECO:0000313" key="16">
    <source>
        <dbReference type="Proteomes" id="UP001226720"/>
    </source>
</evidence>
<evidence type="ECO:0000256" key="12">
    <source>
        <dbReference type="RuleBase" id="RU362049"/>
    </source>
</evidence>
<dbReference type="InterPro" id="IPR005288">
    <property type="entry name" value="NadB"/>
</dbReference>
<feature type="domain" description="FAD-dependent oxidoreductase 2 FAD-binding" evidence="13">
    <location>
        <begin position="5"/>
        <end position="366"/>
    </location>
</feature>
<evidence type="ECO:0000256" key="11">
    <source>
        <dbReference type="NCBIfam" id="TIGR00551"/>
    </source>
</evidence>
<evidence type="ECO:0000313" key="15">
    <source>
        <dbReference type="EMBL" id="MDQ0481453.1"/>
    </source>
</evidence>
<keyword evidence="7 12" id="KW-0662">Pyridine nucleotide biosynthesis</keyword>
<comment type="catalytic activity">
    <reaction evidence="10">
        <text>L-aspartate + O2 = iminosuccinate + H2O2</text>
        <dbReference type="Rhea" id="RHEA:25876"/>
        <dbReference type="ChEBI" id="CHEBI:15379"/>
        <dbReference type="ChEBI" id="CHEBI:16240"/>
        <dbReference type="ChEBI" id="CHEBI:29991"/>
        <dbReference type="ChEBI" id="CHEBI:77875"/>
        <dbReference type="EC" id="1.4.3.16"/>
    </reaction>
    <physiologicalReaction direction="left-to-right" evidence="10">
        <dbReference type="Rhea" id="RHEA:25877"/>
    </physiologicalReaction>
</comment>
<evidence type="ECO:0000256" key="7">
    <source>
        <dbReference type="ARBA" id="ARBA00022642"/>
    </source>
</evidence>
<name>A0ABU0JWJ2_9BACL</name>
<dbReference type="SUPFAM" id="SSF46977">
    <property type="entry name" value="Succinate dehydrogenase/fumarate reductase flavoprotein C-terminal domain"/>
    <property type="match status" value="1"/>
</dbReference>
<dbReference type="Gene3D" id="3.50.50.60">
    <property type="entry name" value="FAD/NAD(P)-binding domain"/>
    <property type="match status" value="1"/>
</dbReference>
<dbReference type="GeneID" id="301326405"/>
<accession>A0ABU0JWJ2</accession>
<dbReference type="PRINTS" id="PR00368">
    <property type="entry name" value="FADPNR"/>
</dbReference>
<proteinExistence type="inferred from homology"/>
<evidence type="ECO:0000256" key="2">
    <source>
        <dbReference type="ARBA" id="ARBA00004950"/>
    </source>
</evidence>
<dbReference type="Pfam" id="PF00890">
    <property type="entry name" value="FAD_binding_2"/>
    <property type="match status" value="1"/>
</dbReference>
<evidence type="ECO:0000259" key="14">
    <source>
        <dbReference type="Pfam" id="PF02910"/>
    </source>
</evidence>
<dbReference type="InterPro" id="IPR015939">
    <property type="entry name" value="Fum_Rdtase/Succ_DH_flav-like_C"/>
</dbReference>
<comment type="subcellular location">
    <subcellularLocation>
        <location evidence="12">Cytoplasm</location>
    </subcellularLocation>
</comment>
<keyword evidence="6 12" id="KW-0285">Flavoprotein</keyword>
<evidence type="ECO:0000256" key="4">
    <source>
        <dbReference type="ARBA" id="ARBA00012173"/>
    </source>
</evidence>
<dbReference type="SUPFAM" id="SSF51905">
    <property type="entry name" value="FAD/NAD(P)-binding domain"/>
    <property type="match status" value="1"/>
</dbReference>
<dbReference type="Pfam" id="PF02910">
    <property type="entry name" value="Succ_DH_flav_C"/>
    <property type="match status" value="1"/>
</dbReference>
<evidence type="ECO:0000259" key="13">
    <source>
        <dbReference type="Pfam" id="PF00890"/>
    </source>
</evidence>
<comment type="cofactor">
    <cofactor evidence="1 12">
        <name>FAD</name>
        <dbReference type="ChEBI" id="CHEBI:57692"/>
    </cofactor>
</comment>
<comment type="similarity">
    <text evidence="3 12">Belongs to the FAD-dependent oxidoreductase 2 family. NadB subfamily.</text>
</comment>
<keyword evidence="16" id="KW-1185">Reference proteome</keyword>
<protein>
    <recommendedName>
        <fullName evidence="5 11">L-aspartate oxidase</fullName>
        <ecNumber evidence="4 11">1.4.3.16</ecNumber>
    </recommendedName>
</protein>
<keyword evidence="9 12" id="KW-0560">Oxidoreductase</keyword>
<dbReference type="Proteomes" id="UP001226720">
    <property type="component" value="Unassembled WGS sequence"/>
</dbReference>
<evidence type="ECO:0000256" key="1">
    <source>
        <dbReference type="ARBA" id="ARBA00001974"/>
    </source>
</evidence>
<comment type="caution">
    <text evidence="15">The sequence shown here is derived from an EMBL/GenBank/DDBJ whole genome shotgun (WGS) entry which is preliminary data.</text>
</comment>
<dbReference type="Gene3D" id="3.90.700.10">
    <property type="entry name" value="Succinate dehydrogenase/fumarate reductase flavoprotein, catalytic domain"/>
    <property type="match status" value="1"/>
</dbReference>
<dbReference type="PANTHER" id="PTHR42716:SF2">
    <property type="entry name" value="L-ASPARTATE OXIDASE, CHLOROPLASTIC"/>
    <property type="match status" value="1"/>
</dbReference>